<evidence type="ECO:0000313" key="1">
    <source>
        <dbReference type="EMBL" id="SJZ95243.1"/>
    </source>
</evidence>
<accession>A0A1T4PUN1</accession>
<dbReference type="PANTHER" id="PTHR34071">
    <property type="entry name" value="5-NITROIMIDAZOLE ANTIBIOTICS RESISTANCE PROTEIN, NIMA-FAMILY-RELATED PROTEIN-RELATED"/>
    <property type="match status" value="1"/>
</dbReference>
<name>A0A1T4PUN1_9FIRM</name>
<reference evidence="2" key="1">
    <citation type="submission" date="2017-02" db="EMBL/GenBank/DDBJ databases">
        <authorList>
            <person name="Varghese N."/>
            <person name="Submissions S."/>
        </authorList>
    </citation>
    <scope>NUCLEOTIDE SEQUENCE [LARGE SCALE GENOMIC DNA]</scope>
    <source>
        <strain evidence="2">ATCC 25662</strain>
    </source>
</reference>
<dbReference type="Proteomes" id="UP000243297">
    <property type="component" value="Unassembled WGS sequence"/>
</dbReference>
<evidence type="ECO:0008006" key="3">
    <source>
        <dbReference type="Google" id="ProtNLM"/>
    </source>
</evidence>
<dbReference type="Pfam" id="PF12900">
    <property type="entry name" value="Pyridox_ox_2"/>
    <property type="match status" value="1"/>
</dbReference>
<dbReference type="PANTHER" id="PTHR34071:SF2">
    <property type="entry name" value="FLAVIN-NUCLEOTIDE-BINDING PROTEIN"/>
    <property type="match status" value="1"/>
</dbReference>
<dbReference type="InterPro" id="IPR012349">
    <property type="entry name" value="Split_barrel_FMN-bd"/>
</dbReference>
<sequence>MFRELRRNKQILSHGECIEILQNATSGVLAVLGDDDYPYAVPLSFAYDEDRIIFHCAKAGHKLDAILKHEKVSFCVIDKDDVVPHEFTTYFRSVVLFGKAQLIEKEDAKRKATEILCKKYQPTGEGIEEEINKSIDHMQVVQINIEHMSGKEAKELVMRRGTE</sequence>
<dbReference type="RefSeq" id="WP_078712569.1">
    <property type="nucleotide sequence ID" value="NZ_FUWY01000007.1"/>
</dbReference>
<dbReference type="EMBL" id="FUWY01000007">
    <property type="protein sequence ID" value="SJZ95243.1"/>
    <property type="molecule type" value="Genomic_DNA"/>
</dbReference>
<organism evidence="1 2">
    <name type="scientific">Anaerorhabdus furcosa</name>
    <dbReference type="NCBI Taxonomy" id="118967"/>
    <lineage>
        <taxon>Bacteria</taxon>
        <taxon>Bacillati</taxon>
        <taxon>Bacillota</taxon>
        <taxon>Erysipelotrichia</taxon>
        <taxon>Erysipelotrichales</taxon>
        <taxon>Erysipelotrichaceae</taxon>
        <taxon>Anaerorhabdus</taxon>
    </lineage>
</organism>
<protein>
    <recommendedName>
        <fullName evidence="3">5-nitroimidazole antibiotic resistance protein</fullName>
    </recommendedName>
</protein>
<dbReference type="AlphaFoldDB" id="A0A1T4PUN1"/>
<evidence type="ECO:0000313" key="2">
    <source>
        <dbReference type="Proteomes" id="UP000243297"/>
    </source>
</evidence>
<keyword evidence="2" id="KW-1185">Reference proteome</keyword>
<proteinExistence type="predicted"/>
<gene>
    <name evidence="1" type="ORF">SAMN02745191_2173</name>
</gene>
<dbReference type="SUPFAM" id="SSF50475">
    <property type="entry name" value="FMN-binding split barrel"/>
    <property type="match status" value="1"/>
</dbReference>
<dbReference type="STRING" id="118967.SAMN02745191_2173"/>
<dbReference type="InterPro" id="IPR024747">
    <property type="entry name" value="Pyridox_Oxase-rel"/>
</dbReference>
<dbReference type="OrthoDB" id="9794935at2"/>
<dbReference type="Gene3D" id="2.30.110.10">
    <property type="entry name" value="Electron Transport, Fmn-binding Protein, Chain A"/>
    <property type="match status" value="1"/>
</dbReference>